<evidence type="ECO:0000256" key="1">
    <source>
        <dbReference type="SAM" id="MobiDB-lite"/>
    </source>
</evidence>
<accession>A0A835KEB0</accession>
<dbReference type="AlphaFoldDB" id="A0A835KEB0"/>
<keyword evidence="3" id="KW-1185">Reference proteome</keyword>
<organism evidence="2 3">
    <name type="scientific">Salix dunnii</name>
    <dbReference type="NCBI Taxonomy" id="1413687"/>
    <lineage>
        <taxon>Eukaryota</taxon>
        <taxon>Viridiplantae</taxon>
        <taxon>Streptophyta</taxon>
        <taxon>Embryophyta</taxon>
        <taxon>Tracheophyta</taxon>
        <taxon>Spermatophyta</taxon>
        <taxon>Magnoliopsida</taxon>
        <taxon>eudicotyledons</taxon>
        <taxon>Gunneridae</taxon>
        <taxon>Pentapetalae</taxon>
        <taxon>rosids</taxon>
        <taxon>fabids</taxon>
        <taxon>Malpighiales</taxon>
        <taxon>Salicaceae</taxon>
        <taxon>Saliceae</taxon>
        <taxon>Salix</taxon>
    </lineage>
</organism>
<feature type="compositionally biased region" description="Polar residues" evidence="1">
    <location>
        <begin position="216"/>
        <end position="231"/>
    </location>
</feature>
<feature type="region of interest" description="Disordered" evidence="1">
    <location>
        <begin position="30"/>
        <end position="53"/>
    </location>
</feature>
<reference evidence="2 3" key="1">
    <citation type="submission" date="2020-10" db="EMBL/GenBank/DDBJ databases">
        <title>Plant Genome Project.</title>
        <authorList>
            <person name="Zhang R.-G."/>
        </authorList>
    </citation>
    <scope>NUCLEOTIDE SEQUENCE [LARGE SCALE GENOMIC DNA]</scope>
    <source>
        <strain evidence="2">FAFU-HL-1</strain>
        <tissue evidence="2">Leaf</tissue>
    </source>
</reference>
<proteinExistence type="predicted"/>
<evidence type="ECO:0000313" key="2">
    <source>
        <dbReference type="EMBL" id="KAF9685857.1"/>
    </source>
</evidence>
<dbReference type="Proteomes" id="UP000657918">
    <property type="component" value="Unassembled WGS sequence"/>
</dbReference>
<evidence type="ECO:0000313" key="3">
    <source>
        <dbReference type="Proteomes" id="UP000657918"/>
    </source>
</evidence>
<feature type="compositionally biased region" description="Polar residues" evidence="1">
    <location>
        <begin position="177"/>
        <end position="192"/>
    </location>
</feature>
<comment type="caution">
    <text evidence="2">The sequence shown here is derived from an EMBL/GenBank/DDBJ whole genome shotgun (WGS) entry which is preliminary data.</text>
</comment>
<protein>
    <submittedName>
        <fullName evidence="2">Uncharacterized protein</fullName>
    </submittedName>
</protein>
<sequence>MLKPPKLSYTELVSKLQNIDQWHNWRGFQAQQPKDQSRRHVNSSTQQRCPPAPGECRMTPAERDLYRKNKSTPHDDIPQAFVALTQDTNIAETKWKSDTRELEIGHLVIIKRCKGDLIYSTTRQNFISPIILNLAWQRLGTNTALSIPDKATTAQQPCSSTVIEPVQSVPHVENFTRPQPSTIHETVSATPQSLPPVPTSRSMIPRSQHGIIKPNPKTQQSGLFQPLTTPSRRYDRGRNY</sequence>
<name>A0A835KEB0_9ROSI</name>
<gene>
    <name evidence="2" type="ORF">SADUNF_Sadunf03G0098100</name>
</gene>
<feature type="region of interest" description="Disordered" evidence="1">
    <location>
        <begin position="177"/>
        <end position="240"/>
    </location>
</feature>
<dbReference type="EMBL" id="JADGMS010000003">
    <property type="protein sequence ID" value="KAF9685857.1"/>
    <property type="molecule type" value="Genomic_DNA"/>
</dbReference>